<gene>
    <name evidence="2" type="ORF">LK09_16250</name>
</gene>
<organism evidence="2 3">
    <name type="scientific">Microbacterium mangrovi</name>
    <dbReference type="NCBI Taxonomy" id="1348253"/>
    <lineage>
        <taxon>Bacteria</taxon>
        <taxon>Bacillati</taxon>
        <taxon>Actinomycetota</taxon>
        <taxon>Actinomycetes</taxon>
        <taxon>Micrococcales</taxon>
        <taxon>Microbacteriaceae</taxon>
        <taxon>Microbacterium</taxon>
    </lineage>
</organism>
<dbReference type="PANTHER" id="PTHR39339">
    <property type="entry name" value="SLR1444 PROTEIN"/>
    <property type="match status" value="1"/>
</dbReference>
<dbReference type="Gene3D" id="1.40.20.10">
    <property type="entry name" value="CHAD domain"/>
    <property type="match status" value="1"/>
</dbReference>
<dbReference type="PROSITE" id="PS51708">
    <property type="entry name" value="CHAD"/>
    <property type="match status" value="1"/>
</dbReference>
<dbReference type="InterPro" id="IPR038186">
    <property type="entry name" value="CHAD_dom_sf"/>
</dbReference>
<dbReference type="EMBL" id="JTDK01000016">
    <property type="protein sequence ID" value="KHK96185.1"/>
    <property type="molecule type" value="Genomic_DNA"/>
</dbReference>
<dbReference type="RefSeq" id="WP_039401853.1">
    <property type="nucleotide sequence ID" value="NZ_JTDK01000016.1"/>
</dbReference>
<dbReference type="AlphaFoldDB" id="A0A0B1ZY80"/>
<sequence length="294" mass="31598">MSAIPDRSIGDFLHAALAGAAAEVAETLPPALANEPDGVHQQRTRVRRLRSILAGYRHVVDVRAADRVRVAYGEWGRELGVVRDIEVRAAVAVDLLTRAGVDDPGIVHRLIGVERAAYTRAHARLVALAGEPRAVARQKMLRVLVEAPGIADPDAAAAGVIASVLRQQARRVRKAARRLDGTNDGYHELRKAARRMRYVAETVAEVDPELDRPEFADLAAAGEGLHDVLGNHRDAVLVADQVARQATLAIRAGERPDPFAVVEELARADAAAHLAAVPEAVQNLRSAVSALPRK</sequence>
<name>A0A0B1ZY80_9MICO</name>
<keyword evidence="3" id="KW-1185">Reference proteome</keyword>
<comment type="caution">
    <text evidence="2">The sequence shown here is derived from an EMBL/GenBank/DDBJ whole genome shotgun (WGS) entry which is preliminary data.</text>
</comment>
<protein>
    <recommendedName>
        <fullName evidence="1">CHAD domain-containing protein</fullName>
    </recommendedName>
</protein>
<reference evidence="2 3" key="1">
    <citation type="submission" date="2014-11" db="EMBL/GenBank/DDBJ databases">
        <title>Genome sequence of Microbacterium mangrovi MUSC 115(T).</title>
        <authorList>
            <person name="Lee L.-H."/>
        </authorList>
    </citation>
    <scope>NUCLEOTIDE SEQUENCE [LARGE SCALE GENOMIC DNA]</scope>
    <source>
        <strain evidence="2 3">MUSC 115</strain>
    </source>
</reference>
<evidence type="ECO:0000313" key="2">
    <source>
        <dbReference type="EMBL" id="KHK96185.1"/>
    </source>
</evidence>
<dbReference type="STRING" id="1348253.LK09_16250"/>
<evidence type="ECO:0000313" key="3">
    <source>
        <dbReference type="Proteomes" id="UP000031030"/>
    </source>
</evidence>
<feature type="domain" description="CHAD" evidence="1">
    <location>
        <begin position="6"/>
        <end position="286"/>
    </location>
</feature>
<proteinExistence type="predicted"/>
<dbReference type="OrthoDB" id="9777271at2"/>
<dbReference type="Proteomes" id="UP000031030">
    <property type="component" value="Unassembled WGS sequence"/>
</dbReference>
<dbReference type="PANTHER" id="PTHR39339:SF1">
    <property type="entry name" value="CHAD DOMAIN-CONTAINING PROTEIN"/>
    <property type="match status" value="1"/>
</dbReference>
<dbReference type="Pfam" id="PF05235">
    <property type="entry name" value="CHAD"/>
    <property type="match status" value="1"/>
</dbReference>
<evidence type="ECO:0000259" key="1">
    <source>
        <dbReference type="PROSITE" id="PS51708"/>
    </source>
</evidence>
<accession>A0A0B1ZY80</accession>
<dbReference type="SMART" id="SM00880">
    <property type="entry name" value="CHAD"/>
    <property type="match status" value="1"/>
</dbReference>
<dbReference type="InterPro" id="IPR007899">
    <property type="entry name" value="CHAD_dom"/>
</dbReference>